<dbReference type="Gene3D" id="1.10.3390.10">
    <property type="entry name" value="YejL-like"/>
    <property type="match status" value="1"/>
</dbReference>
<accession>A0A5J6WZE4</accession>
<proteinExistence type="inferred from homology"/>
<dbReference type="HAMAP" id="MF_00816">
    <property type="entry name" value="UPF0352"/>
    <property type="match status" value="1"/>
</dbReference>
<dbReference type="InterPro" id="IPR009857">
    <property type="entry name" value="UPF0352"/>
</dbReference>
<name>A0A5J6WZE4_9GAMM</name>
<dbReference type="NCBIfam" id="NF010242">
    <property type="entry name" value="PRK13689.1"/>
    <property type="match status" value="1"/>
</dbReference>
<evidence type="ECO:0000313" key="3">
    <source>
        <dbReference type="Proteomes" id="UP000594034"/>
    </source>
</evidence>
<reference evidence="2 3" key="1">
    <citation type="submission" date="2019-05" db="EMBL/GenBank/DDBJ databases">
        <title>OXA-830, a novel chromosomally encoded expanded-spectrum class D beta-lactamase in Aeromonas simiae.</title>
        <authorList>
            <person name="Zhou W."/>
            <person name="Chen Q."/>
        </authorList>
    </citation>
    <scope>NUCLEOTIDE SEQUENCE [LARGE SCALE GENOMIC DNA]</scope>
    <source>
        <strain evidence="2 3">A6</strain>
    </source>
</reference>
<dbReference type="PIRSF" id="PIRSF006188">
    <property type="entry name" value="UCP006188"/>
    <property type="match status" value="1"/>
</dbReference>
<dbReference type="AlphaFoldDB" id="A0A5J6WZE4"/>
<sequence length="76" mass="8362">MPIVSKYKAEQFDALMNDLITVLEQHKAPVDLSLMVLGNLTTNIINGQLAPAQRQAITEKFVQALTASVDQDNQAH</sequence>
<evidence type="ECO:0000313" key="2">
    <source>
        <dbReference type="EMBL" id="QFI55457.1"/>
    </source>
</evidence>
<dbReference type="KEGG" id="asim:FE240_12630"/>
<comment type="similarity">
    <text evidence="1">Belongs to the UPF0352 family.</text>
</comment>
<dbReference type="SUPFAM" id="SSF158651">
    <property type="entry name" value="YejL-like"/>
    <property type="match status" value="1"/>
</dbReference>
<dbReference type="RefSeq" id="WP_042047821.1">
    <property type="nucleotide sequence ID" value="NZ_CDBY01000063.1"/>
</dbReference>
<dbReference type="Proteomes" id="UP000594034">
    <property type="component" value="Chromosome"/>
</dbReference>
<dbReference type="Pfam" id="PF07208">
    <property type="entry name" value="DUF1414"/>
    <property type="match status" value="1"/>
</dbReference>
<keyword evidence="3" id="KW-1185">Reference proteome</keyword>
<dbReference type="OrthoDB" id="5771474at2"/>
<gene>
    <name evidence="2" type="ORF">FE240_12630</name>
</gene>
<dbReference type="InterPro" id="IPR023202">
    <property type="entry name" value="YejL_sf"/>
</dbReference>
<dbReference type="EMBL" id="CP040449">
    <property type="protein sequence ID" value="QFI55457.1"/>
    <property type="molecule type" value="Genomic_DNA"/>
</dbReference>
<evidence type="ECO:0000256" key="1">
    <source>
        <dbReference type="HAMAP-Rule" id="MF_00816"/>
    </source>
</evidence>
<organism evidence="2 3">
    <name type="scientific">Aeromonas simiae</name>
    <dbReference type="NCBI Taxonomy" id="218936"/>
    <lineage>
        <taxon>Bacteria</taxon>
        <taxon>Pseudomonadati</taxon>
        <taxon>Pseudomonadota</taxon>
        <taxon>Gammaproteobacteria</taxon>
        <taxon>Aeromonadales</taxon>
        <taxon>Aeromonadaceae</taxon>
        <taxon>Aeromonas</taxon>
    </lineage>
</organism>
<protein>
    <recommendedName>
        <fullName evidence="1">UPF0352 protein FE240_12630</fullName>
    </recommendedName>
</protein>